<evidence type="ECO:0000256" key="1">
    <source>
        <dbReference type="SAM" id="Phobius"/>
    </source>
</evidence>
<accession>A0A6L7GYA0</accession>
<feature type="transmembrane region" description="Helical" evidence="1">
    <location>
        <begin position="20"/>
        <end position="39"/>
    </location>
</feature>
<dbReference type="SUPFAM" id="SSF103473">
    <property type="entry name" value="MFS general substrate transporter"/>
    <property type="match status" value="1"/>
</dbReference>
<feature type="transmembrane region" description="Helical" evidence="1">
    <location>
        <begin position="233"/>
        <end position="253"/>
    </location>
</feature>
<feature type="transmembrane region" description="Helical" evidence="1">
    <location>
        <begin position="51"/>
        <end position="73"/>
    </location>
</feature>
<dbReference type="RefSeq" id="WP_160904432.1">
    <property type="nucleotide sequence ID" value="NZ_CP102850.1"/>
</dbReference>
<dbReference type="Proteomes" id="UP000475545">
    <property type="component" value="Unassembled WGS sequence"/>
</dbReference>
<organism evidence="2 3">
    <name type="scientific">Gordonia mangrovi</name>
    <dbReference type="NCBI Taxonomy" id="2665643"/>
    <lineage>
        <taxon>Bacteria</taxon>
        <taxon>Bacillati</taxon>
        <taxon>Actinomycetota</taxon>
        <taxon>Actinomycetes</taxon>
        <taxon>Mycobacteriales</taxon>
        <taxon>Gordoniaceae</taxon>
        <taxon>Gordonia</taxon>
    </lineage>
</organism>
<dbReference type="EMBL" id="WMBR01000010">
    <property type="protein sequence ID" value="MXP24231.1"/>
    <property type="molecule type" value="Genomic_DNA"/>
</dbReference>
<feature type="transmembrane region" description="Helical" evidence="1">
    <location>
        <begin position="173"/>
        <end position="196"/>
    </location>
</feature>
<keyword evidence="3" id="KW-1185">Reference proteome</keyword>
<dbReference type="GO" id="GO:0022857">
    <property type="term" value="F:transmembrane transporter activity"/>
    <property type="evidence" value="ECO:0007669"/>
    <property type="project" value="InterPro"/>
</dbReference>
<feature type="transmembrane region" description="Helical" evidence="1">
    <location>
        <begin position="265"/>
        <end position="287"/>
    </location>
</feature>
<dbReference type="InterPro" id="IPR011701">
    <property type="entry name" value="MFS"/>
</dbReference>
<name>A0A6L7GYA0_9ACTN</name>
<feature type="transmembrane region" description="Helical" evidence="1">
    <location>
        <begin position="294"/>
        <end position="311"/>
    </location>
</feature>
<feature type="transmembrane region" description="Helical" evidence="1">
    <location>
        <begin position="85"/>
        <end position="104"/>
    </location>
</feature>
<comment type="caution">
    <text evidence="2">The sequence shown here is derived from an EMBL/GenBank/DDBJ whole genome shotgun (WGS) entry which is preliminary data.</text>
</comment>
<feature type="transmembrane region" description="Helical" evidence="1">
    <location>
        <begin position="356"/>
        <end position="378"/>
    </location>
</feature>
<feature type="transmembrane region" description="Helical" evidence="1">
    <location>
        <begin position="384"/>
        <end position="403"/>
    </location>
</feature>
<dbReference type="InterPro" id="IPR036259">
    <property type="entry name" value="MFS_trans_sf"/>
</dbReference>
<keyword evidence="1" id="KW-1133">Transmembrane helix</keyword>
<evidence type="ECO:0000313" key="2">
    <source>
        <dbReference type="EMBL" id="MXP24231.1"/>
    </source>
</evidence>
<protein>
    <submittedName>
        <fullName evidence="2">MFS transporter</fullName>
    </submittedName>
</protein>
<dbReference type="Pfam" id="PF07690">
    <property type="entry name" value="MFS_1"/>
    <property type="match status" value="1"/>
</dbReference>
<proteinExistence type="predicted"/>
<feature type="transmembrane region" description="Helical" evidence="1">
    <location>
        <begin position="317"/>
        <end position="335"/>
    </location>
</feature>
<reference evidence="2 3" key="1">
    <citation type="submission" date="2019-11" db="EMBL/GenBank/DDBJ databases">
        <title>Gordonia sp. nov., a novel actinobacterium isolated from mangrove soil in Hainan.</title>
        <authorList>
            <person name="Huang X."/>
            <person name="Xie Y."/>
            <person name="Chu X."/>
            <person name="Xiao K."/>
        </authorList>
    </citation>
    <scope>NUCLEOTIDE SEQUENCE [LARGE SCALE GENOMIC DNA]</scope>
    <source>
        <strain evidence="2 3">HNM0687</strain>
    </source>
</reference>
<gene>
    <name evidence="2" type="ORF">GIY30_23185</name>
</gene>
<feature type="transmembrane region" description="Helical" evidence="1">
    <location>
        <begin position="116"/>
        <end position="136"/>
    </location>
</feature>
<evidence type="ECO:0000313" key="3">
    <source>
        <dbReference type="Proteomes" id="UP000475545"/>
    </source>
</evidence>
<keyword evidence="1" id="KW-0812">Transmembrane</keyword>
<keyword evidence="1" id="KW-0472">Membrane</keyword>
<dbReference type="Gene3D" id="1.20.1250.20">
    <property type="entry name" value="MFS general substrate transporter like domains"/>
    <property type="match status" value="1"/>
</dbReference>
<feature type="transmembrane region" description="Helical" evidence="1">
    <location>
        <begin position="143"/>
        <end position="167"/>
    </location>
</feature>
<dbReference type="AlphaFoldDB" id="A0A6L7GYA0"/>
<sequence>MTETLTALRSQRERTIRTRCGIAASVAFSVLVVGSNIPAPLLPLYRDDLQLSTFVVTALFAAYLVALVATFSTVAATSVTRRARVVLPLALVIGATADVSFWIGQDDVRWLFVGRLLTGVAVGLGTGTTATIAVAMRGERGRAIAATGTLAGSFLGLAGAAVIAQFLPGPTTTVYWMHIALLSGAGVVLVLTLRSARTILATELRRSPVPEVADAPNVDEPPVIAPAGRRLRWAGYGLGIAGWAIGGIVVGLLPTVITDQMSSPSIVVTTLGPIVLLGAACLSPYLFRSMRPEVAVAIIGLAAVMCLIGVWLANLPTILACCMIWGIGQGFAYAYGLRIVTAGLLPTDQGRVASRYASICYGFTGVLSVATGAAATAWGTMGGMFLMAGVFVALCGGVAVLGYRRWP</sequence>